<name>A0AAU8IG01_9BACL</name>
<dbReference type="AlphaFoldDB" id="A0AAU8IG01"/>
<comment type="subcellular location">
    <subcellularLocation>
        <location evidence="3">Cytoplasm</location>
    </subcellularLocation>
</comment>
<comment type="similarity">
    <text evidence="1 3">Belongs to the UreD family.</text>
</comment>
<dbReference type="HAMAP" id="MF_01384">
    <property type="entry name" value="UreD"/>
    <property type="match status" value="1"/>
</dbReference>
<proteinExistence type="inferred from homology"/>
<keyword evidence="2 3" id="KW-0143">Chaperone</keyword>
<comment type="subunit">
    <text evidence="3">UreD, UreF and UreG form a complex that acts as a GTP-hydrolysis-dependent molecular chaperone, activating the urease apoprotein by helping to assemble the nickel containing metallocenter of UreC. The UreE protein probably delivers the nickel.</text>
</comment>
<dbReference type="GO" id="GO:0005737">
    <property type="term" value="C:cytoplasm"/>
    <property type="evidence" value="ECO:0007669"/>
    <property type="project" value="UniProtKB-SubCell"/>
</dbReference>
<evidence type="ECO:0000256" key="1">
    <source>
        <dbReference type="ARBA" id="ARBA00007177"/>
    </source>
</evidence>
<evidence type="ECO:0000313" key="4">
    <source>
        <dbReference type="EMBL" id="XCJ17101.1"/>
    </source>
</evidence>
<dbReference type="RefSeq" id="WP_353948406.1">
    <property type="nucleotide sequence ID" value="NZ_CP159510.1"/>
</dbReference>
<dbReference type="InterPro" id="IPR002669">
    <property type="entry name" value="UreD"/>
</dbReference>
<dbReference type="PANTHER" id="PTHR33643:SF1">
    <property type="entry name" value="UREASE ACCESSORY PROTEIN D"/>
    <property type="match status" value="1"/>
</dbReference>
<keyword evidence="3" id="KW-0963">Cytoplasm</keyword>
<dbReference type="GO" id="GO:0016151">
    <property type="term" value="F:nickel cation binding"/>
    <property type="evidence" value="ECO:0007669"/>
    <property type="project" value="UniProtKB-UniRule"/>
</dbReference>
<dbReference type="PANTHER" id="PTHR33643">
    <property type="entry name" value="UREASE ACCESSORY PROTEIN D"/>
    <property type="match status" value="1"/>
</dbReference>
<dbReference type="EMBL" id="CP159510">
    <property type="protein sequence ID" value="XCJ17101.1"/>
    <property type="molecule type" value="Genomic_DNA"/>
</dbReference>
<gene>
    <name evidence="3" type="primary">ureD</name>
    <name evidence="4" type="ORF">ABNN70_00660</name>
</gene>
<accession>A0AAU8IG01</accession>
<reference evidence="4" key="1">
    <citation type="submission" date="2024-06" db="EMBL/GenBank/DDBJ databases">
        <authorList>
            <person name="Fan A."/>
            <person name="Zhang F.Y."/>
            <person name="Zhang L."/>
        </authorList>
    </citation>
    <scope>NUCLEOTIDE SEQUENCE</scope>
    <source>
        <strain evidence="4">Y61</strain>
    </source>
</reference>
<protein>
    <recommendedName>
        <fullName evidence="3">Urease accessory protein UreD</fullName>
    </recommendedName>
</protein>
<sequence length="272" mass="31605">MSEWTGELRLEMSGKQGKTVPSSVYFRGALKVMRPLYLDNSGQACYIVINPGGGYVDQDKYKMDVVLKDGSELLLTTQAATKVYRTPTKTVYQENFFELHDDSLLEYKPEPLIAYRDASYYQKSVIRMSTKAMLLYEDMITPGWSDNDQLFPYRNIRMKTEIYVDGKLVVLDHLSLIPKMQYMKNTGFLEGYTHLGTLFMINKKVENKTEELMEILDRYHETCRIGFSRLNTQGVIVRVFGNETKDIKTVFHDCTVWLKKLLNRGSIDLRKY</sequence>
<comment type="function">
    <text evidence="3">Required for maturation of urease via the functional incorporation of the urease nickel metallocenter.</text>
</comment>
<organism evidence="4">
    <name type="scientific">Sporolactobacillus sp. Y61</name>
    <dbReference type="NCBI Taxonomy" id="3160863"/>
    <lineage>
        <taxon>Bacteria</taxon>
        <taxon>Bacillati</taxon>
        <taxon>Bacillota</taxon>
        <taxon>Bacilli</taxon>
        <taxon>Bacillales</taxon>
        <taxon>Sporolactobacillaceae</taxon>
        <taxon>Sporolactobacillus</taxon>
    </lineage>
</organism>
<keyword evidence="3" id="KW-0996">Nickel insertion</keyword>
<evidence type="ECO:0000256" key="3">
    <source>
        <dbReference type="HAMAP-Rule" id="MF_01384"/>
    </source>
</evidence>
<evidence type="ECO:0000256" key="2">
    <source>
        <dbReference type="ARBA" id="ARBA00023186"/>
    </source>
</evidence>
<dbReference type="Pfam" id="PF01774">
    <property type="entry name" value="UreD"/>
    <property type="match status" value="1"/>
</dbReference>